<dbReference type="RefSeq" id="WP_209991678.1">
    <property type="nucleotide sequence ID" value="NZ_JBHSVQ010000001.1"/>
</dbReference>
<accession>A0ABW5FCJ7</accession>
<comment type="caution">
    <text evidence="1">The sequence shown here is derived from an EMBL/GenBank/DDBJ whole genome shotgun (WGS) entry which is preliminary data.</text>
</comment>
<protein>
    <submittedName>
        <fullName evidence="1">Uncharacterized protein</fullName>
    </submittedName>
</protein>
<dbReference type="EMBL" id="JBHUKY010000026">
    <property type="protein sequence ID" value="MFD2411442.1"/>
    <property type="molecule type" value="Genomic_DNA"/>
</dbReference>
<keyword evidence="2" id="KW-1185">Reference proteome</keyword>
<gene>
    <name evidence="1" type="ORF">ACFSX3_16255</name>
</gene>
<evidence type="ECO:0000313" key="1">
    <source>
        <dbReference type="EMBL" id="MFD2411442.1"/>
    </source>
</evidence>
<evidence type="ECO:0000313" key="2">
    <source>
        <dbReference type="Proteomes" id="UP001597448"/>
    </source>
</evidence>
<sequence length="111" mass="12437">MKFSMIALQYIKDYVAPSAGAWIEIPVIVICTGMYESLLVQERGCGIQHSICDAVAPRAGEWIEIPTRLAEFMKMVSLLVQERGLKYQLDICGQSLHLVAPRAGAWIEIVW</sequence>
<organism evidence="1 2">
    <name type="scientific">Paenibacillus rhizoplanae</name>
    <dbReference type="NCBI Taxonomy" id="1917181"/>
    <lineage>
        <taxon>Bacteria</taxon>
        <taxon>Bacillati</taxon>
        <taxon>Bacillota</taxon>
        <taxon>Bacilli</taxon>
        <taxon>Bacillales</taxon>
        <taxon>Paenibacillaceae</taxon>
        <taxon>Paenibacillus</taxon>
    </lineage>
</organism>
<proteinExistence type="predicted"/>
<dbReference type="Proteomes" id="UP001597448">
    <property type="component" value="Unassembled WGS sequence"/>
</dbReference>
<reference evidence="2" key="1">
    <citation type="journal article" date="2019" name="Int. J. Syst. Evol. Microbiol.">
        <title>The Global Catalogue of Microorganisms (GCM) 10K type strain sequencing project: providing services to taxonomists for standard genome sequencing and annotation.</title>
        <authorList>
            <consortium name="The Broad Institute Genomics Platform"/>
            <consortium name="The Broad Institute Genome Sequencing Center for Infectious Disease"/>
            <person name="Wu L."/>
            <person name="Ma J."/>
        </authorList>
    </citation>
    <scope>NUCLEOTIDE SEQUENCE [LARGE SCALE GENOMIC DNA]</scope>
    <source>
        <strain evidence="2">CCM 8725</strain>
    </source>
</reference>
<name>A0ABW5FCJ7_9BACL</name>